<comment type="caution">
    <text evidence="2">The sequence shown here is derived from an EMBL/GenBank/DDBJ whole genome shotgun (WGS) entry which is preliminary data.</text>
</comment>
<evidence type="ECO:0000313" key="3">
    <source>
        <dbReference type="Proteomes" id="UP000634136"/>
    </source>
</evidence>
<proteinExistence type="predicted"/>
<accession>A0A834XDS3</accession>
<evidence type="ECO:0000313" key="2">
    <source>
        <dbReference type="EMBL" id="KAF7843459.1"/>
    </source>
</evidence>
<gene>
    <name evidence="2" type="ORF">G2W53_000364</name>
</gene>
<reference evidence="2" key="1">
    <citation type="submission" date="2020-09" db="EMBL/GenBank/DDBJ databases">
        <title>Genome-Enabled Discovery of Anthraquinone Biosynthesis in Senna tora.</title>
        <authorList>
            <person name="Kang S.-H."/>
            <person name="Pandey R.P."/>
            <person name="Lee C.-M."/>
            <person name="Sim J.-S."/>
            <person name="Jeong J.-T."/>
            <person name="Choi B.-S."/>
            <person name="Jung M."/>
            <person name="Ginzburg D."/>
            <person name="Zhao K."/>
            <person name="Won S.Y."/>
            <person name="Oh T.-J."/>
            <person name="Yu Y."/>
            <person name="Kim N.-H."/>
            <person name="Lee O.R."/>
            <person name="Lee T.-H."/>
            <person name="Bashyal P."/>
            <person name="Kim T.-S."/>
            <person name="Lee W.-H."/>
            <person name="Kawkins C."/>
            <person name="Kim C.-K."/>
            <person name="Kim J.S."/>
            <person name="Ahn B.O."/>
            <person name="Rhee S.Y."/>
            <person name="Sohng J.K."/>
        </authorList>
    </citation>
    <scope>NUCLEOTIDE SEQUENCE</scope>
    <source>
        <tissue evidence="2">Leaf</tissue>
    </source>
</reference>
<sequence length="48" mass="5473">MSKPALTLRCRSRTPVLSHYSSGPRRRQLNAAFQGSQKLRNDDGEEEQ</sequence>
<protein>
    <submittedName>
        <fullName evidence="2">Uncharacterized protein</fullName>
    </submittedName>
</protein>
<keyword evidence="3" id="KW-1185">Reference proteome</keyword>
<feature type="region of interest" description="Disordered" evidence="1">
    <location>
        <begin position="16"/>
        <end position="48"/>
    </location>
</feature>
<dbReference type="EMBL" id="JAAIUW010000001">
    <property type="protein sequence ID" value="KAF7843459.1"/>
    <property type="molecule type" value="Genomic_DNA"/>
</dbReference>
<dbReference type="Proteomes" id="UP000634136">
    <property type="component" value="Unassembled WGS sequence"/>
</dbReference>
<evidence type="ECO:0000256" key="1">
    <source>
        <dbReference type="SAM" id="MobiDB-lite"/>
    </source>
</evidence>
<name>A0A834XDS3_9FABA</name>
<organism evidence="2 3">
    <name type="scientific">Senna tora</name>
    <dbReference type="NCBI Taxonomy" id="362788"/>
    <lineage>
        <taxon>Eukaryota</taxon>
        <taxon>Viridiplantae</taxon>
        <taxon>Streptophyta</taxon>
        <taxon>Embryophyta</taxon>
        <taxon>Tracheophyta</taxon>
        <taxon>Spermatophyta</taxon>
        <taxon>Magnoliopsida</taxon>
        <taxon>eudicotyledons</taxon>
        <taxon>Gunneridae</taxon>
        <taxon>Pentapetalae</taxon>
        <taxon>rosids</taxon>
        <taxon>fabids</taxon>
        <taxon>Fabales</taxon>
        <taxon>Fabaceae</taxon>
        <taxon>Caesalpinioideae</taxon>
        <taxon>Cassia clade</taxon>
        <taxon>Senna</taxon>
    </lineage>
</organism>
<dbReference type="AlphaFoldDB" id="A0A834XDS3"/>